<feature type="region of interest" description="Disordered" evidence="1">
    <location>
        <begin position="107"/>
        <end position="134"/>
    </location>
</feature>
<organism evidence="3 4">
    <name type="scientific">Colocasia esculenta</name>
    <name type="common">Wild taro</name>
    <name type="synonym">Arum esculentum</name>
    <dbReference type="NCBI Taxonomy" id="4460"/>
    <lineage>
        <taxon>Eukaryota</taxon>
        <taxon>Viridiplantae</taxon>
        <taxon>Streptophyta</taxon>
        <taxon>Embryophyta</taxon>
        <taxon>Tracheophyta</taxon>
        <taxon>Spermatophyta</taxon>
        <taxon>Magnoliopsida</taxon>
        <taxon>Liliopsida</taxon>
        <taxon>Araceae</taxon>
        <taxon>Aroideae</taxon>
        <taxon>Colocasieae</taxon>
        <taxon>Colocasia</taxon>
    </lineage>
</organism>
<protein>
    <recommendedName>
        <fullName evidence="2">DUF985 domain-containing protein</fullName>
    </recommendedName>
</protein>
<feature type="compositionally biased region" description="Polar residues" evidence="1">
    <location>
        <begin position="11"/>
        <end position="20"/>
    </location>
</feature>
<gene>
    <name evidence="3" type="ORF">Taro_020267</name>
</gene>
<name>A0A843UVW9_COLES</name>
<dbReference type="EMBL" id="NMUH01001000">
    <property type="protein sequence ID" value="MQL87711.1"/>
    <property type="molecule type" value="Genomic_DNA"/>
</dbReference>
<reference evidence="3" key="1">
    <citation type="submission" date="2017-07" db="EMBL/GenBank/DDBJ databases">
        <title>Taro Niue Genome Assembly and Annotation.</title>
        <authorList>
            <person name="Atibalentja N."/>
            <person name="Keating K."/>
            <person name="Fields C.J."/>
        </authorList>
    </citation>
    <scope>NUCLEOTIDE SEQUENCE</scope>
    <source>
        <strain evidence="3">Niue_2</strain>
        <tissue evidence="3">Leaf</tissue>
    </source>
</reference>
<keyword evidence="4" id="KW-1185">Reference proteome</keyword>
<accession>A0A843UVW9</accession>
<dbReference type="InterPro" id="IPR014710">
    <property type="entry name" value="RmlC-like_jellyroll"/>
</dbReference>
<evidence type="ECO:0000313" key="3">
    <source>
        <dbReference type="EMBL" id="MQL87711.1"/>
    </source>
</evidence>
<feature type="domain" description="DUF985" evidence="2">
    <location>
        <begin position="51"/>
        <end position="80"/>
    </location>
</feature>
<dbReference type="SUPFAM" id="SSF51182">
    <property type="entry name" value="RmlC-like cupins"/>
    <property type="match status" value="1"/>
</dbReference>
<dbReference type="OrthoDB" id="6614653at2759"/>
<dbReference type="AlphaFoldDB" id="A0A843UVW9"/>
<dbReference type="Pfam" id="PF06172">
    <property type="entry name" value="Cupin_5"/>
    <property type="match status" value="1"/>
</dbReference>
<dbReference type="InterPro" id="IPR009327">
    <property type="entry name" value="Cupin_DUF985"/>
</dbReference>
<evidence type="ECO:0000259" key="2">
    <source>
        <dbReference type="Pfam" id="PF06172"/>
    </source>
</evidence>
<comment type="caution">
    <text evidence="3">The sequence shown here is derived from an EMBL/GenBank/DDBJ whole genome shotgun (WGS) entry which is preliminary data.</text>
</comment>
<dbReference type="Gene3D" id="2.60.120.10">
    <property type="entry name" value="Jelly Rolls"/>
    <property type="match status" value="1"/>
</dbReference>
<sequence length="134" mass="14400">STRVARPQGELSLSLNSHSTPPRHRRLRSSPAVKRAGANQMGSPCRKAASEVVAMLGLQPHPDGGFYKETLRDESIVLSRSQLPPRFVRTLFPDVVEHAKENFLVGTSEPGTGPFGASLSKMEATGSDDGLHLA</sequence>
<feature type="non-terminal residue" evidence="3">
    <location>
        <position position="134"/>
    </location>
</feature>
<feature type="region of interest" description="Disordered" evidence="1">
    <location>
        <begin position="1"/>
        <end position="45"/>
    </location>
</feature>
<dbReference type="InterPro" id="IPR011051">
    <property type="entry name" value="RmlC_Cupin_sf"/>
</dbReference>
<feature type="non-terminal residue" evidence="3">
    <location>
        <position position="1"/>
    </location>
</feature>
<evidence type="ECO:0000256" key="1">
    <source>
        <dbReference type="SAM" id="MobiDB-lite"/>
    </source>
</evidence>
<proteinExistence type="predicted"/>
<evidence type="ECO:0000313" key="4">
    <source>
        <dbReference type="Proteomes" id="UP000652761"/>
    </source>
</evidence>
<dbReference type="Proteomes" id="UP000652761">
    <property type="component" value="Unassembled WGS sequence"/>
</dbReference>